<dbReference type="RefSeq" id="WP_090850500.1">
    <property type="nucleotide sequence ID" value="NZ_FMZM01000001.1"/>
</dbReference>
<evidence type="ECO:0000313" key="2">
    <source>
        <dbReference type="Proteomes" id="UP000199034"/>
    </source>
</evidence>
<name>A0A1G6JT06_9ACTN</name>
<dbReference type="STRING" id="1045774.SAMN05421872_101566"/>
<proteinExistence type="predicted"/>
<dbReference type="Proteomes" id="UP000199034">
    <property type="component" value="Unassembled WGS sequence"/>
</dbReference>
<organism evidence="1 2">
    <name type="scientific">Nocardioides lianchengensis</name>
    <dbReference type="NCBI Taxonomy" id="1045774"/>
    <lineage>
        <taxon>Bacteria</taxon>
        <taxon>Bacillati</taxon>
        <taxon>Actinomycetota</taxon>
        <taxon>Actinomycetes</taxon>
        <taxon>Propionibacteriales</taxon>
        <taxon>Nocardioidaceae</taxon>
        <taxon>Nocardioides</taxon>
    </lineage>
</organism>
<keyword evidence="2" id="KW-1185">Reference proteome</keyword>
<dbReference type="EMBL" id="FMZM01000001">
    <property type="protein sequence ID" value="SDC21565.1"/>
    <property type="molecule type" value="Genomic_DNA"/>
</dbReference>
<protein>
    <submittedName>
        <fullName evidence="1">Uncharacterized protein</fullName>
    </submittedName>
</protein>
<dbReference type="AlphaFoldDB" id="A0A1G6JT06"/>
<gene>
    <name evidence="1" type="ORF">SAMN05421872_101566</name>
</gene>
<reference evidence="1 2" key="1">
    <citation type="submission" date="2016-10" db="EMBL/GenBank/DDBJ databases">
        <authorList>
            <person name="de Groot N.N."/>
        </authorList>
    </citation>
    <scope>NUCLEOTIDE SEQUENCE [LARGE SCALE GENOMIC DNA]</scope>
    <source>
        <strain evidence="1 2">CGMCC 4.6858</strain>
    </source>
</reference>
<accession>A0A1G6JT06</accession>
<sequence>MPRHHLNQDRITVARLDGTATRHVHAKSPVDVAVAELVEIATDRVKGRAPVLRVDLLSETAGAMLGAWQADPVKAWAGEAASRLLVAAGGTDEEVGRAAAAEVVRRMSRSQH</sequence>
<evidence type="ECO:0000313" key="1">
    <source>
        <dbReference type="EMBL" id="SDC21565.1"/>
    </source>
</evidence>